<name>A0A829HTG9_9MYCO</name>
<gene>
    <name evidence="2" type="ORF">J108_14035</name>
</gene>
<feature type="compositionally biased region" description="Polar residues" evidence="1">
    <location>
        <begin position="1"/>
        <end position="11"/>
    </location>
</feature>
<dbReference type="AlphaFoldDB" id="A0A829HTG9"/>
<evidence type="ECO:0000313" key="2">
    <source>
        <dbReference type="EMBL" id="EPQ23024.1"/>
    </source>
</evidence>
<evidence type="ECO:0000313" key="3">
    <source>
        <dbReference type="Proteomes" id="UP000014969"/>
    </source>
</evidence>
<evidence type="ECO:0000256" key="1">
    <source>
        <dbReference type="SAM" id="MobiDB-lite"/>
    </source>
</evidence>
<reference evidence="2 3" key="1">
    <citation type="journal article" date="2013" name="Genome Announc.">
        <title>Genome Sequence of an Epidemic Isolate of Mycobacterium abscessus subsp. bolletii from Rio de Janeiro, Brazil.</title>
        <authorList>
            <person name="Davidson R.M."/>
            <person name="Reynolds P.R."/>
            <person name="Farias-Hesson E."/>
            <person name="Duarte R.S."/>
            <person name="Jackson M."/>
            <person name="Strong M."/>
        </authorList>
    </citation>
    <scope>NUCLEOTIDE SEQUENCE [LARGE SCALE GENOMIC DNA]</scope>
    <source>
        <strain evidence="2 3">CRM-0020</strain>
    </source>
</reference>
<keyword evidence="2" id="KW-0808">Transferase</keyword>
<dbReference type="Pfam" id="PF06108">
    <property type="entry name" value="DUF952"/>
    <property type="match status" value="1"/>
</dbReference>
<proteinExistence type="predicted"/>
<accession>A0A829HTG9</accession>
<dbReference type="GO" id="GO:0016740">
    <property type="term" value="F:transferase activity"/>
    <property type="evidence" value="ECO:0007669"/>
    <property type="project" value="UniProtKB-KW"/>
</dbReference>
<dbReference type="Proteomes" id="UP000014969">
    <property type="component" value="Unassembled WGS sequence"/>
</dbReference>
<dbReference type="EMBL" id="ATFQ01000022">
    <property type="protein sequence ID" value="EPQ23024.1"/>
    <property type="molecule type" value="Genomic_DNA"/>
</dbReference>
<sequence length="152" mass="16325">MSGVSRLTSGVLQGGEPPAGSGTDTGVMQSRDADAAELLHMCSIEDWARARALGEHRPTSLAESGFIHLSAPYQIHLPANRLYRGRCDLVVLSVALNLLDCPVRWEPGVPSDPESMLFPHLYGPLPIAAVNSVANFRPGPDGFFEPLAQTTY</sequence>
<dbReference type="InterPro" id="IPR009297">
    <property type="entry name" value="DUF952"/>
</dbReference>
<protein>
    <submittedName>
        <fullName evidence="2">Glutathione S-transferase</fullName>
    </submittedName>
</protein>
<dbReference type="PANTHER" id="PTHR34129">
    <property type="entry name" value="BLR1139 PROTEIN"/>
    <property type="match status" value="1"/>
</dbReference>
<organism evidence="2 3">
    <name type="scientific">Mycobacteroides abscessus subsp. bolletii CRM-0020</name>
    <dbReference type="NCBI Taxonomy" id="1306401"/>
    <lineage>
        <taxon>Bacteria</taxon>
        <taxon>Bacillati</taxon>
        <taxon>Actinomycetota</taxon>
        <taxon>Actinomycetes</taxon>
        <taxon>Mycobacteriales</taxon>
        <taxon>Mycobacteriaceae</taxon>
        <taxon>Mycobacteroides</taxon>
        <taxon>Mycobacteroides abscessus</taxon>
    </lineage>
</organism>
<dbReference type="Gene3D" id="3.20.170.20">
    <property type="entry name" value="Protein of unknown function DUF952"/>
    <property type="match status" value="1"/>
</dbReference>
<feature type="region of interest" description="Disordered" evidence="1">
    <location>
        <begin position="1"/>
        <end position="27"/>
    </location>
</feature>
<comment type="caution">
    <text evidence="2">The sequence shown here is derived from an EMBL/GenBank/DDBJ whole genome shotgun (WGS) entry which is preliminary data.</text>
</comment>
<dbReference type="SUPFAM" id="SSF56399">
    <property type="entry name" value="ADP-ribosylation"/>
    <property type="match status" value="1"/>
</dbReference>
<dbReference type="PANTHER" id="PTHR34129:SF1">
    <property type="entry name" value="DUF952 DOMAIN-CONTAINING PROTEIN"/>
    <property type="match status" value="1"/>
</dbReference>